<dbReference type="GO" id="GO:0098632">
    <property type="term" value="F:cell-cell adhesion mediator activity"/>
    <property type="evidence" value="ECO:0007669"/>
    <property type="project" value="TreeGrafter"/>
</dbReference>
<dbReference type="Gene3D" id="2.60.40.10">
    <property type="entry name" value="Immunoglobulins"/>
    <property type="match status" value="2"/>
</dbReference>
<dbReference type="InterPro" id="IPR007110">
    <property type="entry name" value="Ig-like_dom"/>
</dbReference>
<keyword evidence="5" id="KW-1185">Reference proteome</keyword>
<dbReference type="InterPro" id="IPR003598">
    <property type="entry name" value="Ig_sub2"/>
</dbReference>
<evidence type="ECO:0000259" key="3">
    <source>
        <dbReference type="PROSITE" id="PS50835"/>
    </source>
</evidence>
<dbReference type="InterPro" id="IPR042757">
    <property type="entry name" value="ESAM"/>
</dbReference>
<sequence length="602" mass="64276">MLGNGDVWDSPSAPVILMDFSRAKLAEGEDYDCWDQMIHLQLTSSGDWPAPCDSQRVEMPRREMEVVKGQMVVLQAWYSPTSDIGRNSVIWNFMANDSKQVISYSNGEPGIGSPEFRKRVGFSLSMPSANLSIYINNTQESDSGRYLCNVIIPGAAGLSGEMHLNVKVPPSPPACLMTGSSVLNGNVTLSCKSSSGKPIPQYKWTKNAPMSEVFFSPMQNERQGTLRLSNLTKSMSGKYVCRASNTAGSDTCSINLEVFTSSNAGAIVAATLGSIVALVAIILFLIFILRRRDHEEEELANDIKEDAQAPKRVSWAKSGTGSDILSKNGTLSSIATSPHLRDPQQPNNFPYPTAPASDTGSVLNAYRLRPGELNPLQGLPGYISGTPPPRHTRPLCVANNIDATSPHRHSRPPSSNHISGTLPPGHTRPLSTSIIVDTPPHGFSQPPSPNHVGVTSPHVHSRPPSSNNLGTPSPHGNSQPPSSNNIGAPSPHGHTRPPSSNHIGGSAPHRHSRPPSSKHSRPPSSNHSRPPSISSMPHYGHSRTSSFNGAPPHSPPGHMVTDPDKTEGAQPQVPRPLTSPISSTTLARIGAVPAQSQAGSLV</sequence>
<gene>
    <name evidence="4" type="primary">LOC115206385</name>
</gene>
<dbReference type="Pfam" id="PF07686">
    <property type="entry name" value="V-set"/>
    <property type="match status" value="1"/>
</dbReference>
<dbReference type="PROSITE" id="PS50835">
    <property type="entry name" value="IG_LIKE"/>
    <property type="match status" value="1"/>
</dbReference>
<reference evidence="4" key="1">
    <citation type="submission" date="2025-08" db="UniProtKB">
        <authorList>
            <consortium name="Ensembl"/>
        </authorList>
    </citation>
    <scope>IDENTIFICATION</scope>
</reference>
<feature type="compositionally biased region" description="Polar residues" evidence="1">
    <location>
        <begin position="326"/>
        <end position="336"/>
    </location>
</feature>
<dbReference type="InterPro" id="IPR013106">
    <property type="entry name" value="Ig_V-set"/>
</dbReference>
<organism evidence="4 5">
    <name type="scientific">Salmo trutta</name>
    <name type="common">Brown trout</name>
    <dbReference type="NCBI Taxonomy" id="8032"/>
    <lineage>
        <taxon>Eukaryota</taxon>
        <taxon>Metazoa</taxon>
        <taxon>Chordata</taxon>
        <taxon>Craniata</taxon>
        <taxon>Vertebrata</taxon>
        <taxon>Euteleostomi</taxon>
        <taxon>Actinopterygii</taxon>
        <taxon>Neopterygii</taxon>
        <taxon>Teleostei</taxon>
        <taxon>Protacanthopterygii</taxon>
        <taxon>Salmoniformes</taxon>
        <taxon>Salmonidae</taxon>
        <taxon>Salmoninae</taxon>
        <taxon>Salmo</taxon>
    </lineage>
</organism>
<proteinExistence type="predicted"/>
<name>A0A674E7Q1_SALTR</name>
<dbReference type="SUPFAM" id="SSF48726">
    <property type="entry name" value="Immunoglobulin"/>
    <property type="match status" value="2"/>
</dbReference>
<accession>A0A674E7Q1</accession>
<dbReference type="InterPro" id="IPR003599">
    <property type="entry name" value="Ig_sub"/>
</dbReference>
<dbReference type="Proteomes" id="UP000472277">
    <property type="component" value="Chromosome 13"/>
</dbReference>
<feature type="region of interest" description="Disordered" evidence="1">
    <location>
        <begin position="326"/>
        <end position="350"/>
    </location>
</feature>
<dbReference type="Ensembl" id="ENSSTUT00000111593.1">
    <property type="protein sequence ID" value="ENSSTUP00000104085.1"/>
    <property type="gene ID" value="ENSSTUG00000046462.1"/>
</dbReference>
<dbReference type="GeneTree" id="ENSGT00940000157231"/>
<keyword evidence="2" id="KW-0812">Transmembrane</keyword>
<keyword evidence="2" id="KW-0472">Membrane</keyword>
<dbReference type="OMA" id="MCTVNIV"/>
<keyword evidence="2" id="KW-1133">Transmembrane helix</keyword>
<dbReference type="PANTHER" id="PTHR44549:SF1">
    <property type="entry name" value="ENDOTHELIAL CELL-SELECTIVE ADHESION MOLECULE"/>
    <property type="match status" value="1"/>
</dbReference>
<dbReference type="SMART" id="SM00408">
    <property type="entry name" value="IGc2"/>
    <property type="match status" value="1"/>
</dbReference>
<feature type="domain" description="Ig-like" evidence="3">
    <location>
        <begin position="169"/>
        <end position="257"/>
    </location>
</feature>
<feature type="compositionally biased region" description="Polar residues" evidence="1">
    <location>
        <begin position="463"/>
        <end position="487"/>
    </location>
</feature>
<dbReference type="InterPro" id="IPR013783">
    <property type="entry name" value="Ig-like_fold"/>
</dbReference>
<dbReference type="GO" id="GO:0007156">
    <property type="term" value="P:homophilic cell adhesion via plasma membrane adhesion molecules"/>
    <property type="evidence" value="ECO:0007669"/>
    <property type="project" value="TreeGrafter"/>
</dbReference>
<feature type="region of interest" description="Disordered" evidence="1">
    <location>
        <begin position="377"/>
        <end position="396"/>
    </location>
</feature>
<feature type="region of interest" description="Disordered" evidence="1">
    <location>
        <begin position="402"/>
        <end position="602"/>
    </location>
</feature>
<reference evidence="4" key="2">
    <citation type="submission" date="2025-09" db="UniProtKB">
        <authorList>
            <consortium name="Ensembl"/>
        </authorList>
    </citation>
    <scope>IDENTIFICATION</scope>
</reference>
<dbReference type="CDD" id="cd00096">
    <property type="entry name" value="Ig"/>
    <property type="match status" value="1"/>
</dbReference>
<dbReference type="GO" id="GO:0005912">
    <property type="term" value="C:adherens junction"/>
    <property type="evidence" value="ECO:0007669"/>
    <property type="project" value="TreeGrafter"/>
</dbReference>
<dbReference type="AlphaFoldDB" id="A0A674E7Q1"/>
<evidence type="ECO:0000256" key="2">
    <source>
        <dbReference type="SAM" id="Phobius"/>
    </source>
</evidence>
<feature type="compositionally biased region" description="Low complexity" evidence="1">
    <location>
        <begin position="522"/>
        <end position="535"/>
    </location>
</feature>
<dbReference type="SMART" id="SM00409">
    <property type="entry name" value="IG"/>
    <property type="match status" value="2"/>
</dbReference>
<evidence type="ECO:0000313" key="5">
    <source>
        <dbReference type="Proteomes" id="UP000472277"/>
    </source>
</evidence>
<evidence type="ECO:0000313" key="4">
    <source>
        <dbReference type="Ensembl" id="ENSSTUP00000104085.1"/>
    </source>
</evidence>
<dbReference type="GO" id="GO:0005886">
    <property type="term" value="C:plasma membrane"/>
    <property type="evidence" value="ECO:0007669"/>
    <property type="project" value="TreeGrafter"/>
</dbReference>
<feature type="transmembrane region" description="Helical" evidence="2">
    <location>
        <begin position="264"/>
        <end position="289"/>
    </location>
</feature>
<dbReference type="Pfam" id="PF13927">
    <property type="entry name" value="Ig_3"/>
    <property type="match status" value="1"/>
</dbReference>
<protein>
    <submittedName>
        <fullName evidence="4">Endothelial cell adhesion molecule b</fullName>
    </submittedName>
</protein>
<dbReference type="InParanoid" id="A0A674E7Q1"/>
<dbReference type="PANTHER" id="PTHR44549">
    <property type="entry name" value="ENDOTHELIAL CELL-SELECTIVE ADHESION MOLECULE"/>
    <property type="match status" value="1"/>
</dbReference>
<evidence type="ECO:0000256" key="1">
    <source>
        <dbReference type="SAM" id="MobiDB-lite"/>
    </source>
</evidence>
<feature type="compositionally biased region" description="Basic residues" evidence="1">
    <location>
        <begin position="508"/>
        <end position="521"/>
    </location>
</feature>
<dbReference type="InterPro" id="IPR036179">
    <property type="entry name" value="Ig-like_dom_sf"/>
</dbReference>